<protein>
    <submittedName>
        <fullName evidence="4">Transcriptional regulatory protein DegU</fullName>
    </submittedName>
</protein>
<dbReference type="CDD" id="cd16936">
    <property type="entry name" value="HATPase_RsbW-like"/>
    <property type="match status" value="1"/>
</dbReference>
<dbReference type="PANTHER" id="PTHR44591">
    <property type="entry name" value="STRESS RESPONSE REGULATOR PROTEIN 1"/>
    <property type="match status" value="1"/>
</dbReference>
<dbReference type="InterPro" id="IPR011006">
    <property type="entry name" value="CheY-like_superfamily"/>
</dbReference>
<dbReference type="InterPro" id="IPR003594">
    <property type="entry name" value="HATPase_dom"/>
</dbReference>
<evidence type="ECO:0000256" key="2">
    <source>
        <dbReference type="PROSITE-ProRule" id="PRU00169"/>
    </source>
</evidence>
<dbReference type="AlphaFoldDB" id="A0A5B9P4S4"/>
<accession>A0A5B9P4S4</accession>
<proteinExistence type="predicted"/>
<dbReference type="KEGG" id="mff:MFFC18_11390"/>
<dbReference type="InterPro" id="IPR050595">
    <property type="entry name" value="Bact_response_regulator"/>
</dbReference>
<dbReference type="InterPro" id="IPR001789">
    <property type="entry name" value="Sig_transdc_resp-reg_receiver"/>
</dbReference>
<evidence type="ECO:0000259" key="3">
    <source>
        <dbReference type="PROSITE" id="PS50110"/>
    </source>
</evidence>
<gene>
    <name evidence="4" type="primary">degU</name>
    <name evidence="4" type="ORF">MFFC18_11390</name>
</gene>
<dbReference type="GO" id="GO:0000160">
    <property type="term" value="P:phosphorelay signal transduction system"/>
    <property type="evidence" value="ECO:0007669"/>
    <property type="project" value="InterPro"/>
</dbReference>
<dbReference type="Gene3D" id="3.30.565.10">
    <property type="entry name" value="Histidine kinase-like ATPase, C-terminal domain"/>
    <property type="match status" value="1"/>
</dbReference>
<dbReference type="PANTHER" id="PTHR44591:SF3">
    <property type="entry name" value="RESPONSE REGULATORY DOMAIN-CONTAINING PROTEIN"/>
    <property type="match status" value="1"/>
</dbReference>
<dbReference type="Pfam" id="PF00072">
    <property type="entry name" value="Response_reg"/>
    <property type="match status" value="1"/>
</dbReference>
<organism evidence="4 5">
    <name type="scientific">Mariniblastus fucicola</name>
    <dbReference type="NCBI Taxonomy" id="980251"/>
    <lineage>
        <taxon>Bacteria</taxon>
        <taxon>Pseudomonadati</taxon>
        <taxon>Planctomycetota</taxon>
        <taxon>Planctomycetia</taxon>
        <taxon>Pirellulales</taxon>
        <taxon>Pirellulaceae</taxon>
        <taxon>Mariniblastus</taxon>
    </lineage>
</organism>
<dbReference type="STRING" id="980251.GCA_001642875_01801"/>
<evidence type="ECO:0000256" key="1">
    <source>
        <dbReference type="ARBA" id="ARBA00022553"/>
    </source>
</evidence>
<keyword evidence="5" id="KW-1185">Reference proteome</keyword>
<dbReference type="RefSeq" id="WP_075081712.1">
    <property type="nucleotide sequence ID" value="NZ_CP042912.1"/>
</dbReference>
<dbReference type="PROSITE" id="PS50110">
    <property type="entry name" value="RESPONSE_REGULATORY"/>
    <property type="match status" value="1"/>
</dbReference>
<dbReference type="SUPFAM" id="SSF55874">
    <property type="entry name" value="ATPase domain of HSP90 chaperone/DNA topoisomerase II/histidine kinase"/>
    <property type="match status" value="1"/>
</dbReference>
<dbReference type="InterPro" id="IPR036890">
    <property type="entry name" value="HATPase_C_sf"/>
</dbReference>
<dbReference type="Pfam" id="PF13581">
    <property type="entry name" value="HATPase_c_2"/>
    <property type="match status" value="1"/>
</dbReference>
<keyword evidence="1 2" id="KW-0597">Phosphoprotein</keyword>
<dbReference type="Proteomes" id="UP000322214">
    <property type="component" value="Chromosome"/>
</dbReference>
<reference evidence="4 5" key="1">
    <citation type="submission" date="2019-08" db="EMBL/GenBank/DDBJ databases">
        <title>Deep-cultivation of Planctomycetes and their phenomic and genomic characterization uncovers novel biology.</title>
        <authorList>
            <person name="Wiegand S."/>
            <person name="Jogler M."/>
            <person name="Boedeker C."/>
            <person name="Pinto D."/>
            <person name="Vollmers J."/>
            <person name="Rivas-Marin E."/>
            <person name="Kohn T."/>
            <person name="Peeters S.H."/>
            <person name="Heuer A."/>
            <person name="Rast P."/>
            <person name="Oberbeckmann S."/>
            <person name="Bunk B."/>
            <person name="Jeske O."/>
            <person name="Meyerdierks A."/>
            <person name="Storesund J.E."/>
            <person name="Kallscheuer N."/>
            <person name="Luecker S."/>
            <person name="Lage O.M."/>
            <person name="Pohl T."/>
            <person name="Merkel B.J."/>
            <person name="Hornburger P."/>
            <person name="Mueller R.-W."/>
            <person name="Bruemmer F."/>
            <person name="Labrenz M."/>
            <person name="Spormann A.M."/>
            <person name="Op den Camp H."/>
            <person name="Overmann J."/>
            <person name="Amann R."/>
            <person name="Jetten M.S.M."/>
            <person name="Mascher T."/>
            <person name="Medema M.H."/>
            <person name="Devos D.P."/>
            <person name="Kaster A.-K."/>
            <person name="Ovreas L."/>
            <person name="Rohde M."/>
            <person name="Galperin M.Y."/>
            <person name="Jogler C."/>
        </authorList>
    </citation>
    <scope>NUCLEOTIDE SEQUENCE [LARGE SCALE GENOMIC DNA]</scope>
    <source>
        <strain evidence="4 5">FC18</strain>
    </source>
</reference>
<feature type="domain" description="Response regulatory" evidence="3">
    <location>
        <begin position="3"/>
        <end position="118"/>
    </location>
</feature>
<sequence>MPGILIVDDTAVDRRLAGGLLENDPSLDVSYAKDVSEALLQISNRLPDLVVTDLQMPEYDGLHLVNEINEKYPELPVVLITAHGSENIAAQALASGAASYVPKSDLANSLYETVMYVLSLSRAQSRNMKLMSCVQKSDFEFVLDNDIELIDPLIDMIQEIVGSLEILDQRCQVQLGVALENALTNAMFRGNLAMSREQFPVLSRNLIAERCKEEPWCDRRVHFYALITPEKVAITIRDEGDGFDTSQLPDASNPESFRDGIGRGLVLIQAFMDEVNFSDSGRLLEMSKFRLNAPATTPK</sequence>
<evidence type="ECO:0000313" key="4">
    <source>
        <dbReference type="EMBL" id="QEG21284.1"/>
    </source>
</evidence>
<dbReference type="Gene3D" id="3.40.50.2300">
    <property type="match status" value="1"/>
</dbReference>
<dbReference type="SUPFAM" id="SSF52172">
    <property type="entry name" value="CheY-like"/>
    <property type="match status" value="1"/>
</dbReference>
<feature type="modified residue" description="4-aspartylphosphate" evidence="2">
    <location>
        <position position="53"/>
    </location>
</feature>
<dbReference type="SMART" id="SM00448">
    <property type="entry name" value="REC"/>
    <property type="match status" value="1"/>
</dbReference>
<name>A0A5B9P4S4_9BACT</name>
<dbReference type="EMBL" id="CP042912">
    <property type="protein sequence ID" value="QEG21284.1"/>
    <property type="molecule type" value="Genomic_DNA"/>
</dbReference>
<evidence type="ECO:0000313" key="5">
    <source>
        <dbReference type="Proteomes" id="UP000322214"/>
    </source>
</evidence>